<protein>
    <submittedName>
        <fullName evidence="2">Uncharacterized protein</fullName>
    </submittedName>
</protein>
<feature type="region of interest" description="Disordered" evidence="1">
    <location>
        <begin position="598"/>
        <end position="618"/>
    </location>
</feature>
<dbReference type="Proteomes" id="UP000799536">
    <property type="component" value="Unassembled WGS sequence"/>
</dbReference>
<feature type="compositionally biased region" description="Polar residues" evidence="1">
    <location>
        <begin position="768"/>
        <end position="777"/>
    </location>
</feature>
<dbReference type="AlphaFoldDB" id="A0A9P4MSX9"/>
<comment type="caution">
    <text evidence="2">The sequence shown here is derived from an EMBL/GenBank/DDBJ whole genome shotgun (WGS) entry which is preliminary data.</text>
</comment>
<feature type="compositionally biased region" description="Basic and acidic residues" evidence="1">
    <location>
        <begin position="721"/>
        <end position="737"/>
    </location>
</feature>
<feature type="compositionally biased region" description="Basic and acidic residues" evidence="1">
    <location>
        <begin position="297"/>
        <end position="318"/>
    </location>
</feature>
<feature type="compositionally biased region" description="Polar residues" evidence="1">
    <location>
        <begin position="738"/>
        <end position="761"/>
    </location>
</feature>
<proteinExistence type="predicted"/>
<accession>A0A9P4MSX9</accession>
<evidence type="ECO:0000313" key="2">
    <source>
        <dbReference type="EMBL" id="KAF2201487.1"/>
    </source>
</evidence>
<evidence type="ECO:0000313" key="3">
    <source>
        <dbReference type="Proteomes" id="UP000799536"/>
    </source>
</evidence>
<feature type="compositionally biased region" description="Low complexity" evidence="1">
    <location>
        <begin position="885"/>
        <end position="896"/>
    </location>
</feature>
<sequence length="1058" mass="118183">MEKRVGKEKYWERQMQERRIEREKERILSEENNRPERYYRPEPRACQTNDGIQPTSSSTRKPPTGSSNLGSHAPFYKRQYYTEDYSTGIASPSDPRRPQENKKEAEKTESGSKISLSGNNSNADKQVPAGKEESLDLTATPEQKSSSSEKVSQSENISGRPMDNIERDSLSAAKAAKPHSSIGTSNDLNSATSSRTNSSYGDIRLDWKKTTMNRRASPVEEDTDWRQTALDRKSSTYKYILSPNEAAWNGLMGTAPSTGDQRIIREFYSSMLSGIRDWQKSERALTPQKEDLFGMKERQDRKVEEKKNRRFDMPKDDPYFGCAPPQRGENTNRAVSAAQCQDPHTSNQQIKHTGEYAKEIKPIDKDNEGWPIWPGKSSEWKPQAKRLLCPVEQAGTETNVSLHQPSMDQPRDIHDAIISLSTNDSSSKGTGANEIAGIAPASPAARRSTSDVLKQLPENDIDLITAEEIRARMGSKMNSQKHTEKKEKTRKELEQDFATAHTSQYALHPTLASGVLNEQHIRRTERELNQNCQGRTLETSLDHIKARWKKGRLRQVEVNPSASEDASETSLASEQDTMAIRKLEEKTLPQRAAMQEFSDNGYSESPKPIPAHISKQTLKERDPLENSLFRPFEHHLTNLGKDVGAVEKDLIKADKEVDAVAEKKHQFEDGQALVKELRQAYEDVYGPITVHHRQVLVNENRANADRKVIKEENLNSPANNDKAEQIERKKEKDRQSEKTTAPTKETVPYASQESSTKSQAAGSPPLIDQTSTTKSSTEAYSDAYKILAYDPVMRSVRETTSSPPNTESPSITIAEALSRLQHPAEFLPHLPDQFIAVTAGPKLLIIRESKAKMEEKETLLEELNGTVKISASEGELAEESGGDSGTVATATATPPKAGDHPPTAAKEEGGSTTATKKEPGSPAPMAATEQEESPRYYMNPIDGTTHPVPSPVTGNFASPTGFVNYDDLARQLSRERLAKISEGRKMHETEMSRKEARMSKDMERRAKVVKWEEVERKRKMEEEKTGRTKRRLGSVVRIAAYGMAGVYVVGVLAEVGGW</sequence>
<keyword evidence="3" id="KW-1185">Reference proteome</keyword>
<feature type="compositionally biased region" description="Low complexity" evidence="1">
    <location>
        <begin position="142"/>
        <end position="155"/>
    </location>
</feature>
<feature type="compositionally biased region" description="Polar residues" evidence="1">
    <location>
        <begin position="181"/>
        <end position="200"/>
    </location>
</feature>
<dbReference type="EMBL" id="ML993974">
    <property type="protein sequence ID" value="KAF2201487.1"/>
    <property type="molecule type" value="Genomic_DNA"/>
</dbReference>
<evidence type="ECO:0000256" key="1">
    <source>
        <dbReference type="SAM" id="MobiDB-lite"/>
    </source>
</evidence>
<gene>
    <name evidence="2" type="ORF">GQ43DRAFT_431606</name>
</gene>
<feature type="compositionally biased region" description="Basic and acidic residues" evidence="1">
    <location>
        <begin position="905"/>
        <end position="919"/>
    </location>
</feature>
<feature type="region of interest" description="Disordered" evidence="1">
    <location>
        <begin position="984"/>
        <end position="1006"/>
    </location>
</feature>
<feature type="compositionally biased region" description="Polar residues" evidence="1">
    <location>
        <begin position="111"/>
        <end position="124"/>
    </location>
</feature>
<organism evidence="2 3">
    <name type="scientific">Delitschia confertaspora ATCC 74209</name>
    <dbReference type="NCBI Taxonomy" id="1513339"/>
    <lineage>
        <taxon>Eukaryota</taxon>
        <taxon>Fungi</taxon>
        <taxon>Dikarya</taxon>
        <taxon>Ascomycota</taxon>
        <taxon>Pezizomycotina</taxon>
        <taxon>Dothideomycetes</taxon>
        <taxon>Pleosporomycetidae</taxon>
        <taxon>Pleosporales</taxon>
        <taxon>Delitschiaceae</taxon>
        <taxon>Delitschia</taxon>
    </lineage>
</organism>
<feature type="compositionally biased region" description="Polar residues" evidence="1">
    <location>
        <begin position="558"/>
        <end position="576"/>
    </location>
</feature>
<feature type="compositionally biased region" description="Basic and acidic residues" evidence="1">
    <location>
        <begin position="1"/>
        <end position="43"/>
    </location>
</feature>
<reference evidence="2" key="1">
    <citation type="journal article" date="2020" name="Stud. Mycol.">
        <title>101 Dothideomycetes genomes: a test case for predicting lifestyles and emergence of pathogens.</title>
        <authorList>
            <person name="Haridas S."/>
            <person name="Albert R."/>
            <person name="Binder M."/>
            <person name="Bloem J."/>
            <person name="Labutti K."/>
            <person name="Salamov A."/>
            <person name="Andreopoulos B."/>
            <person name="Baker S."/>
            <person name="Barry K."/>
            <person name="Bills G."/>
            <person name="Bluhm B."/>
            <person name="Cannon C."/>
            <person name="Castanera R."/>
            <person name="Culley D."/>
            <person name="Daum C."/>
            <person name="Ezra D."/>
            <person name="Gonzalez J."/>
            <person name="Henrissat B."/>
            <person name="Kuo A."/>
            <person name="Liang C."/>
            <person name="Lipzen A."/>
            <person name="Lutzoni F."/>
            <person name="Magnuson J."/>
            <person name="Mondo S."/>
            <person name="Nolan M."/>
            <person name="Ohm R."/>
            <person name="Pangilinan J."/>
            <person name="Park H.-J."/>
            <person name="Ramirez L."/>
            <person name="Alfaro M."/>
            <person name="Sun H."/>
            <person name="Tritt A."/>
            <person name="Yoshinaga Y."/>
            <person name="Zwiers L.-H."/>
            <person name="Turgeon B."/>
            <person name="Goodwin S."/>
            <person name="Spatafora J."/>
            <person name="Crous P."/>
            <person name="Grigoriev I."/>
        </authorList>
    </citation>
    <scope>NUCLEOTIDE SEQUENCE</scope>
    <source>
        <strain evidence="2">ATCC 74209</strain>
    </source>
</reference>
<dbReference type="OrthoDB" id="3946750at2759"/>
<feature type="region of interest" description="Disordered" evidence="1">
    <location>
        <begin position="555"/>
        <end position="576"/>
    </location>
</feature>
<feature type="region of interest" description="Disordered" evidence="1">
    <location>
        <begin position="707"/>
        <end position="777"/>
    </location>
</feature>
<name>A0A9P4MSX9_9PLEO</name>
<feature type="region of interest" description="Disordered" evidence="1">
    <location>
        <begin position="1"/>
        <end position="201"/>
    </location>
</feature>
<feature type="compositionally biased region" description="Polar residues" evidence="1">
    <location>
        <begin position="46"/>
        <end position="70"/>
    </location>
</feature>
<feature type="region of interest" description="Disordered" evidence="1">
    <location>
        <begin position="873"/>
        <end position="955"/>
    </location>
</feature>
<feature type="compositionally biased region" description="Basic and acidic residues" evidence="1">
    <location>
        <begin position="94"/>
        <end position="110"/>
    </location>
</feature>
<feature type="region of interest" description="Disordered" evidence="1">
    <location>
        <begin position="297"/>
        <end position="320"/>
    </location>
</feature>